<dbReference type="eggNOG" id="COG0262">
    <property type="taxonomic scope" value="Bacteria"/>
</dbReference>
<dbReference type="KEGG" id="gba:J421_0644"/>
<feature type="domain" description="Bacterial bifunctional deaminase-reductase C-terminal" evidence="1">
    <location>
        <begin position="3"/>
        <end position="190"/>
    </location>
</feature>
<evidence type="ECO:0000313" key="2">
    <source>
        <dbReference type="EMBL" id="AHG88181.1"/>
    </source>
</evidence>
<dbReference type="RefSeq" id="WP_025409726.1">
    <property type="nucleotide sequence ID" value="NZ_CP007128.1"/>
</dbReference>
<sequence>MRKIIAFDRVSADGYFSTPDGKLDWTVNDEQLDRDTGGRAGEPGAGTMLFGRRTYEMFEAFWPHVLDAPTDPHHAGRSSPAIRAMAEYIDAATKIVFSKTRADVTWTNSRLLRDVDPAEVEAIKNGPGKDIMIFGSGSVVSQLSAHGLVDEYHFVVGPLLLGDGRPLVRDVGKQVRLELLEAKPYPSGNVVLRYALAR</sequence>
<accession>W0RBM8</accession>
<dbReference type="InterPro" id="IPR050765">
    <property type="entry name" value="Riboflavin_Biosynth_HTPR"/>
</dbReference>
<dbReference type="OrthoDB" id="7342392at2"/>
<reference evidence="2 3" key="1">
    <citation type="journal article" date="2014" name="Genome Announc.">
        <title>Genome Sequence and Methylome of Soil Bacterium Gemmatirosa kalamazoonensis KBS708T, a Member of the Rarely Cultivated Gemmatimonadetes Phylum.</title>
        <authorList>
            <person name="Debruyn J.M."/>
            <person name="Radosevich M."/>
            <person name="Wommack K.E."/>
            <person name="Polson S.W."/>
            <person name="Hauser L.J."/>
            <person name="Fawaz M.N."/>
            <person name="Korlach J."/>
            <person name="Tsai Y.C."/>
        </authorList>
    </citation>
    <scope>NUCLEOTIDE SEQUENCE [LARGE SCALE GENOMIC DNA]</scope>
    <source>
        <strain evidence="2 3">KBS708</strain>
    </source>
</reference>
<dbReference type="InterPro" id="IPR024072">
    <property type="entry name" value="DHFR-like_dom_sf"/>
</dbReference>
<dbReference type="Proteomes" id="UP000019151">
    <property type="component" value="Chromosome"/>
</dbReference>
<proteinExistence type="predicted"/>
<gene>
    <name evidence="2" type="ORF">J421_0644</name>
</gene>
<dbReference type="GO" id="GO:0009231">
    <property type="term" value="P:riboflavin biosynthetic process"/>
    <property type="evidence" value="ECO:0007669"/>
    <property type="project" value="InterPro"/>
</dbReference>
<dbReference type="AlphaFoldDB" id="W0RBM8"/>
<dbReference type="InterPro" id="IPR002734">
    <property type="entry name" value="RibDG_C"/>
</dbReference>
<dbReference type="PANTHER" id="PTHR38011">
    <property type="entry name" value="DIHYDROFOLATE REDUCTASE FAMILY PROTEIN (AFU_ORTHOLOGUE AFUA_8G06820)"/>
    <property type="match status" value="1"/>
</dbReference>
<protein>
    <submittedName>
        <fullName evidence="2">Bifunctional deaminase-reductase domain protein</fullName>
    </submittedName>
</protein>
<evidence type="ECO:0000259" key="1">
    <source>
        <dbReference type="Pfam" id="PF01872"/>
    </source>
</evidence>
<dbReference type="STRING" id="861299.J421_0644"/>
<dbReference type="GO" id="GO:0008703">
    <property type="term" value="F:5-amino-6-(5-phosphoribosylamino)uracil reductase activity"/>
    <property type="evidence" value="ECO:0007669"/>
    <property type="project" value="InterPro"/>
</dbReference>
<name>W0RBM8_9BACT</name>
<dbReference type="HOGENOM" id="CLU_043966_1_3_0"/>
<organism evidence="2 3">
    <name type="scientific">Gemmatirosa kalamazoonensis</name>
    <dbReference type="NCBI Taxonomy" id="861299"/>
    <lineage>
        <taxon>Bacteria</taxon>
        <taxon>Pseudomonadati</taxon>
        <taxon>Gemmatimonadota</taxon>
        <taxon>Gemmatimonadia</taxon>
        <taxon>Gemmatimonadales</taxon>
        <taxon>Gemmatimonadaceae</taxon>
        <taxon>Gemmatirosa</taxon>
    </lineage>
</organism>
<dbReference type="PANTHER" id="PTHR38011:SF11">
    <property type="entry name" value="2,5-DIAMINO-6-RIBOSYLAMINO-4(3H)-PYRIMIDINONE 5'-PHOSPHATE REDUCTASE"/>
    <property type="match status" value="1"/>
</dbReference>
<evidence type="ECO:0000313" key="3">
    <source>
        <dbReference type="Proteomes" id="UP000019151"/>
    </source>
</evidence>
<dbReference type="EMBL" id="CP007128">
    <property type="protein sequence ID" value="AHG88181.1"/>
    <property type="molecule type" value="Genomic_DNA"/>
</dbReference>
<dbReference type="InParanoid" id="W0RBM8"/>
<keyword evidence="3" id="KW-1185">Reference proteome</keyword>
<dbReference type="Gene3D" id="3.40.430.10">
    <property type="entry name" value="Dihydrofolate Reductase, subunit A"/>
    <property type="match status" value="1"/>
</dbReference>
<dbReference type="Pfam" id="PF01872">
    <property type="entry name" value="RibD_C"/>
    <property type="match status" value="1"/>
</dbReference>
<dbReference type="SUPFAM" id="SSF53597">
    <property type="entry name" value="Dihydrofolate reductase-like"/>
    <property type="match status" value="1"/>
</dbReference>